<dbReference type="KEGG" id="nha:Nham_4024"/>
<evidence type="ECO:0000313" key="2">
    <source>
        <dbReference type="Proteomes" id="UP000001953"/>
    </source>
</evidence>
<gene>
    <name evidence="1" type="ordered locus">Nham_4024</name>
</gene>
<accession>Q1QGF4</accession>
<evidence type="ECO:0000313" key="1">
    <source>
        <dbReference type="EMBL" id="ABE64693.1"/>
    </source>
</evidence>
<proteinExistence type="predicted"/>
<keyword evidence="2" id="KW-1185">Reference proteome</keyword>
<dbReference type="Proteomes" id="UP000001953">
    <property type="component" value="Chromosome"/>
</dbReference>
<dbReference type="AlphaFoldDB" id="Q1QGF4"/>
<protein>
    <submittedName>
        <fullName evidence="1">Uncharacterized protein</fullName>
    </submittedName>
</protein>
<dbReference type="EMBL" id="CP000319">
    <property type="protein sequence ID" value="ABE64693.1"/>
    <property type="molecule type" value="Genomic_DNA"/>
</dbReference>
<name>Q1QGF4_NITHX</name>
<organism evidence="1 2">
    <name type="scientific">Nitrobacter hamburgensis (strain DSM 10229 / NCIMB 13809 / X14)</name>
    <dbReference type="NCBI Taxonomy" id="323097"/>
    <lineage>
        <taxon>Bacteria</taxon>
        <taxon>Pseudomonadati</taxon>
        <taxon>Pseudomonadota</taxon>
        <taxon>Alphaproteobacteria</taxon>
        <taxon>Hyphomicrobiales</taxon>
        <taxon>Nitrobacteraceae</taxon>
        <taxon>Nitrobacter</taxon>
    </lineage>
</organism>
<reference evidence="1 2" key="1">
    <citation type="submission" date="2006-03" db="EMBL/GenBank/DDBJ databases">
        <title>Complete sequence of chromosome of Nitrobacter hamburgensis X14.</title>
        <authorList>
            <consortium name="US DOE Joint Genome Institute"/>
            <person name="Copeland A."/>
            <person name="Lucas S."/>
            <person name="Lapidus A."/>
            <person name="Barry K."/>
            <person name="Detter J.C."/>
            <person name="Glavina del Rio T."/>
            <person name="Hammon N."/>
            <person name="Israni S."/>
            <person name="Dalin E."/>
            <person name="Tice H."/>
            <person name="Pitluck S."/>
            <person name="Chain P."/>
            <person name="Malfatti S."/>
            <person name="Shin M."/>
            <person name="Vergez L."/>
            <person name="Schmutz J."/>
            <person name="Larimer F."/>
            <person name="Land M."/>
            <person name="Hauser L."/>
            <person name="Kyrpides N."/>
            <person name="Ivanova N."/>
            <person name="Ward B."/>
            <person name="Arp D."/>
            <person name="Klotz M."/>
            <person name="Stein L."/>
            <person name="O'Mullan G."/>
            <person name="Starkenburg S."/>
            <person name="Sayavedra L."/>
            <person name="Poret-Peterson A.T."/>
            <person name="Gentry M.E."/>
            <person name="Bruce D."/>
            <person name="Richardson P."/>
        </authorList>
    </citation>
    <scope>NUCLEOTIDE SEQUENCE [LARGE SCALE GENOMIC DNA]</scope>
    <source>
        <strain evidence="2">DSM 10229 / NCIMB 13809 / X14</strain>
    </source>
</reference>
<dbReference type="HOGENOM" id="CLU_2035563_0_0_5"/>
<sequence>MSRHFGNREFFQPSVTTVENADIHHYRAIFPQVVIFHQTSSAENFPNSIGCSAEDHFKIEQPPGQHPDGDFRKITGLGFVVKKSMDKEVSFFLDPFQILKIGSAYAVLRKNSYESAKCRAL</sequence>